<reference evidence="1" key="1">
    <citation type="submission" date="2020-01" db="EMBL/GenBank/DDBJ databases">
        <authorList>
            <person name="Mishra B."/>
        </authorList>
    </citation>
    <scope>NUCLEOTIDE SEQUENCE [LARGE SCALE GENOMIC DNA]</scope>
</reference>
<evidence type="ECO:0000313" key="2">
    <source>
        <dbReference type="Proteomes" id="UP000467841"/>
    </source>
</evidence>
<dbReference type="Proteomes" id="UP000467841">
    <property type="component" value="Unassembled WGS sequence"/>
</dbReference>
<protein>
    <submittedName>
        <fullName evidence="1">Uncharacterized protein</fullName>
    </submittedName>
</protein>
<gene>
    <name evidence="1" type="ORF">MERR_LOCUS28817</name>
</gene>
<sequence>MNLRLWRSMEDLKAKREDLQSRVTREEERGRQKLATTEEVEELKSKEFGEVCGQAQTSTETAVIEEIQLPR</sequence>
<accession>A0A6D2JP57</accession>
<keyword evidence="2" id="KW-1185">Reference proteome</keyword>
<dbReference type="EMBL" id="CACVBM020001250">
    <property type="protein sequence ID" value="CAA7041582.1"/>
    <property type="molecule type" value="Genomic_DNA"/>
</dbReference>
<proteinExistence type="predicted"/>
<comment type="caution">
    <text evidence="1">The sequence shown here is derived from an EMBL/GenBank/DDBJ whole genome shotgun (WGS) entry which is preliminary data.</text>
</comment>
<name>A0A6D2JP57_9BRAS</name>
<dbReference type="AlphaFoldDB" id="A0A6D2JP57"/>
<organism evidence="1 2">
    <name type="scientific">Microthlaspi erraticum</name>
    <dbReference type="NCBI Taxonomy" id="1685480"/>
    <lineage>
        <taxon>Eukaryota</taxon>
        <taxon>Viridiplantae</taxon>
        <taxon>Streptophyta</taxon>
        <taxon>Embryophyta</taxon>
        <taxon>Tracheophyta</taxon>
        <taxon>Spermatophyta</taxon>
        <taxon>Magnoliopsida</taxon>
        <taxon>eudicotyledons</taxon>
        <taxon>Gunneridae</taxon>
        <taxon>Pentapetalae</taxon>
        <taxon>rosids</taxon>
        <taxon>malvids</taxon>
        <taxon>Brassicales</taxon>
        <taxon>Brassicaceae</taxon>
        <taxon>Coluteocarpeae</taxon>
        <taxon>Microthlaspi</taxon>
    </lineage>
</organism>
<evidence type="ECO:0000313" key="1">
    <source>
        <dbReference type="EMBL" id="CAA7041582.1"/>
    </source>
</evidence>